<proteinExistence type="predicted"/>
<dbReference type="AlphaFoldDB" id="A0AA97BCL6"/>
<organism evidence="1">
    <name type="scientific">Thermoleptolyngbya oregonensis NK1-22</name>
    <dbReference type="NCBI Taxonomy" id="2547457"/>
    <lineage>
        <taxon>Bacteria</taxon>
        <taxon>Bacillati</taxon>
        <taxon>Cyanobacteriota</taxon>
        <taxon>Cyanophyceae</taxon>
        <taxon>Oculatellales</taxon>
        <taxon>Oculatellaceae</taxon>
        <taxon>Thermoleptolyngbya</taxon>
    </lineage>
</organism>
<name>A0AA97BCL6_9CYAN</name>
<dbReference type="EMBL" id="CP053540">
    <property type="protein sequence ID" value="WOB43134.1"/>
    <property type="molecule type" value="Genomic_DNA"/>
</dbReference>
<gene>
    <name evidence="1" type="ORF">HNI00_08160</name>
</gene>
<dbReference type="KEGG" id="tog:HNI00_08160"/>
<accession>A0AA97BCL6</accession>
<protein>
    <submittedName>
        <fullName evidence="1">Uncharacterized protein</fullName>
    </submittedName>
</protein>
<sequence length="148" mass="16233">METPVGILRRVIWEKGFEEELCIGSGRFKKCVKAGGAVRIVQKDSGYFVELELLGAVIEYSLINTCYPAYTIGIASLEVCITDIDLSGSTLKGLGVSIKFCIGKWGISKCWDIYNGKIRFFLVNLSEINGDLFEPGALGENILIGVEE</sequence>
<reference evidence="1" key="1">
    <citation type="submission" date="2020-05" db="EMBL/GenBank/DDBJ databases">
        <authorList>
            <person name="Zhu T."/>
            <person name="Keshari N."/>
            <person name="Lu X."/>
        </authorList>
    </citation>
    <scope>NUCLEOTIDE SEQUENCE</scope>
    <source>
        <strain evidence="1">NK1-22</strain>
    </source>
</reference>
<dbReference type="RefSeq" id="WP_316792325.1">
    <property type="nucleotide sequence ID" value="NZ_CP053540.1"/>
</dbReference>
<evidence type="ECO:0000313" key="1">
    <source>
        <dbReference type="EMBL" id="WOB43134.1"/>
    </source>
</evidence>